<evidence type="ECO:0000313" key="2">
    <source>
        <dbReference type="EMBL" id="SFR00151.1"/>
    </source>
</evidence>
<keyword evidence="1" id="KW-0238">DNA-binding</keyword>
<organism evidence="2 3">
    <name type="scientific">Lentzea waywayandensis</name>
    <dbReference type="NCBI Taxonomy" id="84724"/>
    <lineage>
        <taxon>Bacteria</taxon>
        <taxon>Bacillati</taxon>
        <taxon>Actinomycetota</taxon>
        <taxon>Actinomycetes</taxon>
        <taxon>Pseudonocardiales</taxon>
        <taxon>Pseudonocardiaceae</taxon>
        <taxon>Lentzea</taxon>
    </lineage>
</organism>
<name>A0A1I6D440_9PSEU</name>
<dbReference type="RefSeq" id="WP_143138514.1">
    <property type="nucleotide sequence ID" value="NZ_FOYL01000001.1"/>
</dbReference>
<dbReference type="AlphaFoldDB" id="A0A1I6D440"/>
<dbReference type="SUPFAM" id="SSF56349">
    <property type="entry name" value="DNA breaking-rejoining enzymes"/>
    <property type="match status" value="1"/>
</dbReference>
<keyword evidence="3" id="KW-1185">Reference proteome</keyword>
<gene>
    <name evidence="2" type="ORF">SAMN04488564_1011027</name>
</gene>
<evidence type="ECO:0000256" key="1">
    <source>
        <dbReference type="ARBA" id="ARBA00023125"/>
    </source>
</evidence>
<proteinExistence type="predicted"/>
<dbReference type="STRING" id="84724.SAMN04488564_1011027"/>
<dbReference type="OrthoDB" id="4529782at2"/>
<dbReference type="InterPro" id="IPR011010">
    <property type="entry name" value="DNA_brk_join_enz"/>
</dbReference>
<sequence length="128" mass="14344">MTWSTYDSHIRNHILPRWSGTAVGDIERIKVKGWVNKTLRQNLADKSVKDILVLFSMILGEAVEEGLLALNPCRKLRITFGEAPERPYASTDEVDALAGRMAPNYGTVTALTCRNKTSVGWCWSVQVH</sequence>
<dbReference type="GO" id="GO:0003677">
    <property type="term" value="F:DNA binding"/>
    <property type="evidence" value="ECO:0007669"/>
    <property type="project" value="UniProtKB-KW"/>
</dbReference>
<dbReference type="Proteomes" id="UP000198583">
    <property type="component" value="Unassembled WGS sequence"/>
</dbReference>
<dbReference type="InterPro" id="IPR010998">
    <property type="entry name" value="Integrase_recombinase_N"/>
</dbReference>
<accession>A0A1I6D440</accession>
<reference evidence="3" key="1">
    <citation type="submission" date="2016-10" db="EMBL/GenBank/DDBJ databases">
        <authorList>
            <person name="Varghese N."/>
            <person name="Submissions S."/>
        </authorList>
    </citation>
    <scope>NUCLEOTIDE SEQUENCE [LARGE SCALE GENOMIC DNA]</scope>
    <source>
        <strain evidence="3">DSM 44232</strain>
    </source>
</reference>
<protein>
    <submittedName>
        <fullName evidence="2">Uncharacterized protein</fullName>
    </submittedName>
</protein>
<dbReference type="Gene3D" id="1.10.150.130">
    <property type="match status" value="1"/>
</dbReference>
<evidence type="ECO:0000313" key="3">
    <source>
        <dbReference type="Proteomes" id="UP000198583"/>
    </source>
</evidence>
<dbReference type="EMBL" id="FOYL01000001">
    <property type="protein sequence ID" value="SFR00151.1"/>
    <property type="molecule type" value="Genomic_DNA"/>
</dbReference>